<dbReference type="AlphaFoldDB" id="A0A2K1E4T9"/>
<dbReference type="Pfam" id="PF19578">
    <property type="entry name" value="DUF6090"/>
    <property type="match status" value="1"/>
</dbReference>
<keyword evidence="1" id="KW-0472">Membrane</keyword>
<dbReference type="OrthoDB" id="821805at2"/>
<reference evidence="2 3" key="1">
    <citation type="submission" date="2018-01" db="EMBL/GenBank/DDBJ databases">
        <title>The draft genome of Hanstruepera neustonica JCM19743.</title>
        <authorList>
            <person name="He R.-H."/>
            <person name="Du Z.-J."/>
        </authorList>
    </citation>
    <scope>NUCLEOTIDE SEQUENCE [LARGE SCALE GENOMIC DNA]</scope>
    <source>
        <strain evidence="2 3">JCM19743</strain>
    </source>
</reference>
<keyword evidence="1" id="KW-1133">Transmembrane helix</keyword>
<name>A0A2K1E4T9_9FLAO</name>
<sequence length="242" mass="28250">MIKFFRSIRYNLMSESKTRKYFKYAIGEIILVVIGILIALQINNWNNNRLAKQAEISQIKQLLEDARADSIFFGSRANFLKQTDSLQELVLKMYDSALVDSISKLKHKENSTLFGSRLAYQSHIIVNNSDAVDIIKNDSIEKYLKRYYAKYEYVATAIELSNRMGEQYAIPLYLKYSEELKSITNDSTMRSYLELIKNDDIKPNIELSQRFMLNALNQVTEFNTQISEFIQKLEAYLQEVEN</sequence>
<keyword evidence="3" id="KW-1185">Reference proteome</keyword>
<gene>
    <name evidence="2" type="ORF">C1T31_03925</name>
</gene>
<evidence type="ECO:0000313" key="3">
    <source>
        <dbReference type="Proteomes" id="UP000236641"/>
    </source>
</evidence>
<evidence type="ECO:0000256" key="1">
    <source>
        <dbReference type="SAM" id="Phobius"/>
    </source>
</evidence>
<comment type="caution">
    <text evidence="2">The sequence shown here is derived from an EMBL/GenBank/DDBJ whole genome shotgun (WGS) entry which is preliminary data.</text>
</comment>
<dbReference type="InterPro" id="IPR045749">
    <property type="entry name" value="DUF6090"/>
</dbReference>
<dbReference type="Proteomes" id="UP000236641">
    <property type="component" value="Unassembled WGS sequence"/>
</dbReference>
<evidence type="ECO:0000313" key="2">
    <source>
        <dbReference type="EMBL" id="PNQ75290.1"/>
    </source>
</evidence>
<keyword evidence="1" id="KW-0812">Transmembrane</keyword>
<feature type="transmembrane region" description="Helical" evidence="1">
    <location>
        <begin position="21"/>
        <end position="42"/>
    </location>
</feature>
<dbReference type="RefSeq" id="WP_103051135.1">
    <property type="nucleotide sequence ID" value="NZ_POWF01000001.1"/>
</dbReference>
<protein>
    <submittedName>
        <fullName evidence="2">Uncharacterized protein</fullName>
    </submittedName>
</protein>
<organism evidence="2 3">
    <name type="scientific">Hanstruepera neustonica</name>
    <dbReference type="NCBI Taxonomy" id="1445657"/>
    <lineage>
        <taxon>Bacteria</taxon>
        <taxon>Pseudomonadati</taxon>
        <taxon>Bacteroidota</taxon>
        <taxon>Flavobacteriia</taxon>
        <taxon>Flavobacteriales</taxon>
        <taxon>Flavobacteriaceae</taxon>
        <taxon>Hanstruepera</taxon>
    </lineage>
</organism>
<dbReference type="EMBL" id="POWF01000001">
    <property type="protein sequence ID" value="PNQ75290.1"/>
    <property type="molecule type" value="Genomic_DNA"/>
</dbReference>
<proteinExistence type="predicted"/>
<accession>A0A2K1E4T9</accession>